<dbReference type="InterPro" id="IPR020282">
    <property type="entry name" value="Avpi1/C8orf4_dom"/>
</dbReference>
<dbReference type="PANTHER" id="PTHR14350">
    <property type="entry name" value="ARGININE VASOPRESSIN-INDUCED PROTEIN 1"/>
    <property type="match status" value="1"/>
</dbReference>
<reference evidence="5" key="2">
    <citation type="submission" date="2025-09" db="UniProtKB">
        <authorList>
            <consortium name="Ensembl"/>
        </authorList>
    </citation>
    <scope>IDENTIFICATION</scope>
</reference>
<reference evidence="5" key="1">
    <citation type="submission" date="2025-08" db="UniProtKB">
        <authorList>
            <consortium name="Ensembl"/>
        </authorList>
    </citation>
    <scope>IDENTIFICATION</scope>
</reference>
<proteinExistence type="predicted"/>
<evidence type="ECO:0000259" key="4">
    <source>
        <dbReference type="Pfam" id="PF15063"/>
    </source>
</evidence>
<comment type="function">
    <text evidence="1">May be involved in MAP kinase activation, epithelial sodium channel (ENaC) down-regulation and cell cycling.</text>
</comment>
<accession>A0A3B3T8G1</accession>
<evidence type="ECO:0000313" key="5">
    <source>
        <dbReference type="Ensembl" id="ENSPKIP00000038576.1"/>
    </source>
</evidence>
<keyword evidence="3" id="KW-0131">Cell cycle</keyword>
<keyword evidence="6" id="KW-1185">Reference proteome</keyword>
<feature type="domain" description="Arginine vasopressin-induced protein 1/transcriptional and immune response regulator" evidence="4">
    <location>
        <begin position="8"/>
        <end position="77"/>
    </location>
</feature>
<dbReference type="STRING" id="1676925.ENSPKIP00000038576"/>
<name>A0A3B3T8G1_9TELE</name>
<evidence type="ECO:0000256" key="1">
    <source>
        <dbReference type="ARBA" id="ARBA00002403"/>
    </source>
</evidence>
<sequence>FLNYPVSSSKMSPSPSHLAHRQCYRKAGSGDIFRGVDLRQLQRLFHTSGDRDAERRARLVWSLCGRPELASALWGLRAHSCKRRLKVEEPHCAVSRWLHAFGHLR</sequence>
<protein>
    <recommendedName>
        <fullName evidence="2">Arginine vasopressin-induced protein 1</fullName>
    </recommendedName>
</protein>
<organism evidence="5 6">
    <name type="scientific">Paramormyrops kingsleyae</name>
    <dbReference type="NCBI Taxonomy" id="1676925"/>
    <lineage>
        <taxon>Eukaryota</taxon>
        <taxon>Metazoa</taxon>
        <taxon>Chordata</taxon>
        <taxon>Craniata</taxon>
        <taxon>Vertebrata</taxon>
        <taxon>Euteleostomi</taxon>
        <taxon>Actinopterygii</taxon>
        <taxon>Neopterygii</taxon>
        <taxon>Teleostei</taxon>
        <taxon>Osteoglossocephala</taxon>
        <taxon>Osteoglossomorpha</taxon>
        <taxon>Osteoglossiformes</taxon>
        <taxon>Mormyridae</taxon>
        <taxon>Paramormyrops</taxon>
    </lineage>
</organism>
<dbReference type="Ensembl" id="ENSPKIT00000019569.1">
    <property type="protein sequence ID" value="ENSPKIP00000038576.1"/>
    <property type="gene ID" value="ENSPKIG00000016293.1"/>
</dbReference>
<dbReference type="InterPro" id="IPR039579">
    <property type="entry name" value="AVPI1"/>
</dbReference>
<evidence type="ECO:0000256" key="3">
    <source>
        <dbReference type="ARBA" id="ARBA00023306"/>
    </source>
</evidence>
<dbReference type="Pfam" id="PF15063">
    <property type="entry name" value="TC1"/>
    <property type="match status" value="1"/>
</dbReference>
<evidence type="ECO:0000256" key="2">
    <source>
        <dbReference type="ARBA" id="ARBA00020697"/>
    </source>
</evidence>
<dbReference type="Proteomes" id="UP000261540">
    <property type="component" value="Unplaced"/>
</dbReference>
<dbReference type="GeneTree" id="ENSGT00970000193827"/>
<dbReference type="AlphaFoldDB" id="A0A3B3T8G1"/>
<evidence type="ECO:0000313" key="6">
    <source>
        <dbReference type="Proteomes" id="UP000261540"/>
    </source>
</evidence>